<dbReference type="InterPro" id="IPR000715">
    <property type="entry name" value="Glycosyl_transferase_4"/>
</dbReference>
<protein>
    <submittedName>
        <fullName evidence="8">Glycosyltransferase family 4 protein</fullName>
    </submittedName>
</protein>
<comment type="caution">
    <text evidence="8">The sequence shown here is derived from an EMBL/GenBank/DDBJ whole genome shotgun (WGS) entry which is preliminary data.</text>
</comment>
<evidence type="ECO:0000313" key="8">
    <source>
        <dbReference type="EMBL" id="GAA4146762.1"/>
    </source>
</evidence>
<keyword evidence="9" id="KW-1185">Reference proteome</keyword>
<evidence type="ECO:0000256" key="3">
    <source>
        <dbReference type="ARBA" id="ARBA00022679"/>
    </source>
</evidence>
<keyword evidence="5 7" id="KW-1133">Transmembrane helix</keyword>
<feature type="transmembrane region" description="Helical" evidence="7">
    <location>
        <begin position="68"/>
        <end position="86"/>
    </location>
</feature>
<name>A0ABP7Z464_9SPHI</name>
<feature type="transmembrane region" description="Helical" evidence="7">
    <location>
        <begin position="218"/>
        <end position="236"/>
    </location>
</feature>
<evidence type="ECO:0000256" key="6">
    <source>
        <dbReference type="ARBA" id="ARBA00023136"/>
    </source>
</evidence>
<evidence type="ECO:0000256" key="2">
    <source>
        <dbReference type="ARBA" id="ARBA00022475"/>
    </source>
</evidence>
<keyword evidence="2" id="KW-1003">Cell membrane</keyword>
<feature type="transmembrane region" description="Helical" evidence="7">
    <location>
        <begin position="6"/>
        <end position="22"/>
    </location>
</feature>
<reference evidence="9" key="1">
    <citation type="journal article" date="2019" name="Int. J. Syst. Evol. Microbiol.">
        <title>The Global Catalogue of Microorganisms (GCM) 10K type strain sequencing project: providing services to taxonomists for standard genome sequencing and annotation.</title>
        <authorList>
            <consortium name="The Broad Institute Genomics Platform"/>
            <consortium name="The Broad Institute Genome Sequencing Center for Infectious Disease"/>
            <person name="Wu L."/>
            <person name="Ma J."/>
        </authorList>
    </citation>
    <scope>NUCLEOTIDE SEQUENCE [LARGE SCALE GENOMIC DNA]</scope>
    <source>
        <strain evidence="9">JCM 16704</strain>
    </source>
</reference>
<keyword evidence="3" id="KW-0808">Transferase</keyword>
<feature type="transmembrane region" description="Helical" evidence="7">
    <location>
        <begin position="93"/>
        <end position="109"/>
    </location>
</feature>
<organism evidence="8 9">
    <name type="scientific">Sphingobacterium kyonggiense</name>
    <dbReference type="NCBI Taxonomy" id="714075"/>
    <lineage>
        <taxon>Bacteria</taxon>
        <taxon>Pseudomonadati</taxon>
        <taxon>Bacteroidota</taxon>
        <taxon>Sphingobacteriia</taxon>
        <taxon>Sphingobacteriales</taxon>
        <taxon>Sphingobacteriaceae</taxon>
        <taxon>Sphingobacterium</taxon>
    </lineage>
</organism>
<evidence type="ECO:0000256" key="7">
    <source>
        <dbReference type="SAM" id="Phobius"/>
    </source>
</evidence>
<dbReference type="RefSeq" id="WP_344675806.1">
    <property type="nucleotide sequence ID" value="NZ_BAAAZI010000012.1"/>
</dbReference>
<keyword evidence="4 7" id="KW-0812">Transmembrane</keyword>
<dbReference type="Proteomes" id="UP001500101">
    <property type="component" value="Unassembled WGS sequence"/>
</dbReference>
<evidence type="ECO:0000256" key="1">
    <source>
        <dbReference type="ARBA" id="ARBA00004651"/>
    </source>
</evidence>
<dbReference type="EMBL" id="BAAAZI010000012">
    <property type="protein sequence ID" value="GAA4146762.1"/>
    <property type="molecule type" value="Genomic_DNA"/>
</dbReference>
<accession>A0ABP7Z464</accession>
<keyword evidence="6 7" id="KW-0472">Membrane</keyword>
<dbReference type="CDD" id="cd06854">
    <property type="entry name" value="GT_WbpL_WbcO_like"/>
    <property type="match status" value="1"/>
</dbReference>
<dbReference type="PANTHER" id="PTHR22926">
    <property type="entry name" value="PHOSPHO-N-ACETYLMURAMOYL-PENTAPEPTIDE-TRANSFERASE"/>
    <property type="match status" value="1"/>
</dbReference>
<feature type="transmembrane region" description="Helical" evidence="7">
    <location>
        <begin position="191"/>
        <end position="212"/>
    </location>
</feature>
<feature type="transmembrane region" description="Helical" evidence="7">
    <location>
        <begin position="168"/>
        <end position="184"/>
    </location>
</feature>
<evidence type="ECO:0000256" key="4">
    <source>
        <dbReference type="ARBA" id="ARBA00022692"/>
    </source>
</evidence>
<comment type="subcellular location">
    <subcellularLocation>
        <location evidence="1">Cell membrane</location>
        <topology evidence="1">Multi-pass membrane protein</topology>
    </subcellularLocation>
</comment>
<feature type="transmembrane region" description="Helical" evidence="7">
    <location>
        <begin position="115"/>
        <end position="133"/>
    </location>
</feature>
<gene>
    <name evidence="8" type="ORF">GCM10022216_32080</name>
</gene>
<evidence type="ECO:0000256" key="5">
    <source>
        <dbReference type="ARBA" id="ARBA00022989"/>
    </source>
</evidence>
<feature type="transmembrane region" description="Helical" evidence="7">
    <location>
        <begin position="43"/>
        <end position="62"/>
    </location>
</feature>
<feature type="transmembrane region" description="Helical" evidence="7">
    <location>
        <begin position="266"/>
        <end position="287"/>
    </location>
</feature>
<feature type="transmembrane region" description="Helical" evidence="7">
    <location>
        <begin position="138"/>
        <end position="156"/>
    </location>
</feature>
<dbReference type="PANTHER" id="PTHR22926:SF3">
    <property type="entry name" value="UNDECAPRENYL-PHOSPHATE ALPHA-N-ACETYLGLUCOSAMINYL 1-PHOSPHATE TRANSFERASE"/>
    <property type="match status" value="1"/>
</dbReference>
<feature type="transmembrane region" description="Helical" evidence="7">
    <location>
        <begin position="293"/>
        <end position="312"/>
    </location>
</feature>
<dbReference type="Pfam" id="PF00953">
    <property type="entry name" value="Glycos_transf_4"/>
    <property type="match status" value="1"/>
</dbReference>
<sequence>MENYLLYTTILAILFVLEIIYFRIADRYNIIDKPNERSSHNRITLRGGGIIFYLGIVIYFIVSKYQYPWFFIGISLMAIISFLDDVFTLSNRLRLFVHFSSVLLMALQLDIFSMPWYFLIVAFIIVVGVINAYNFMDGINGITGLYSLIVLLLLFIINKELQFIDEKLLIITVLSVLVFSFYNFRNTAKCFAGDVGSVVIAYIIIFAIGALIIKAQNLIFILFLAVYGIDTIWTIIHRLKNGENIFEAHRSHLYQYLANEVGINKLVVSIIYSTIQLIIGLLLIYISKLSVNIQLISSILILLFLSIIYLWIKNILYRKFLLKKI</sequence>
<evidence type="ECO:0000313" key="9">
    <source>
        <dbReference type="Proteomes" id="UP001500101"/>
    </source>
</evidence>
<proteinExistence type="predicted"/>